<dbReference type="OrthoDB" id="7620421at2"/>
<name>A0A4Q6Y6D4_9SPHN</name>
<comment type="caution">
    <text evidence="2">The sequence shown here is derived from an EMBL/GenBank/DDBJ whole genome shotgun (WGS) entry which is preliminary data.</text>
</comment>
<evidence type="ECO:0000313" key="2">
    <source>
        <dbReference type="EMBL" id="RZF64766.1"/>
    </source>
</evidence>
<dbReference type="RefSeq" id="WP_130156667.1">
    <property type="nucleotide sequence ID" value="NZ_SGIS01000011.1"/>
</dbReference>
<dbReference type="EMBL" id="SGIS01000011">
    <property type="protein sequence ID" value="RZF64766.1"/>
    <property type="molecule type" value="Genomic_DNA"/>
</dbReference>
<dbReference type="Proteomes" id="UP000292085">
    <property type="component" value="Unassembled WGS sequence"/>
</dbReference>
<accession>A0A4Q6Y6D4</accession>
<feature type="transmembrane region" description="Helical" evidence="1">
    <location>
        <begin position="6"/>
        <end position="23"/>
    </location>
</feature>
<dbReference type="Gene3D" id="3.30.1390.10">
    <property type="match status" value="1"/>
</dbReference>
<keyword evidence="1" id="KW-0472">Membrane</keyword>
<keyword evidence="1" id="KW-0812">Transmembrane</keyword>
<keyword evidence="3" id="KW-1185">Reference proteome</keyword>
<dbReference type="AlphaFoldDB" id="A0A4Q6Y6D4"/>
<sequence>MFVPVPILILIGLVFLLMTARILSTSRRTDPLLGSPKSVYQPETPAAPLTTLPPEIAEQVRALLAAGRKLEAVKIAREATRLGLQECKDLVEALA</sequence>
<reference evidence="2 3" key="1">
    <citation type="submission" date="2019-02" db="EMBL/GenBank/DDBJ databases">
        <authorList>
            <person name="Li Y."/>
        </authorList>
    </citation>
    <scope>NUCLEOTIDE SEQUENCE [LARGE SCALE GENOMIC DNA]</scope>
    <source>
        <strain evidence="2 3">3-7</strain>
    </source>
</reference>
<organism evidence="2 3">
    <name type="scientific">Sphingomonas populi</name>
    <dbReference type="NCBI Taxonomy" id="2484750"/>
    <lineage>
        <taxon>Bacteria</taxon>
        <taxon>Pseudomonadati</taxon>
        <taxon>Pseudomonadota</taxon>
        <taxon>Alphaproteobacteria</taxon>
        <taxon>Sphingomonadales</taxon>
        <taxon>Sphingomonadaceae</taxon>
        <taxon>Sphingomonas</taxon>
    </lineage>
</organism>
<protein>
    <recommendedName>
        <fullName evidence="4">Ribosomal protein L7/L12 C-terminal domain-containing protein</fullName>
    </recommendedName>
</protein>
<gene>
    <name evidence="2" type="ORF">EWE75_09105</name>
</gene>
<proteinExistence type="predicted"/>
<evidence type="ECO:0008006" key="4">
    <source>
        <dbReference type="Google" id="ProtNLM"/>
    </source>
</evidence>
<evidence type="ECO:0000313" key="3">
    <source>
        <dbReference type="Proteomes" id="UP000292085"/>
    </source>
</evidence>
<dbReference type="InterPro" id="IPR014719">
    <property type="entry name" value="Ribosomal_bL12_C/ClpS-like"/>
</dbReference>
<keyword evidence="1" id="KW-1133">Transmembrane helix</keyword>
<evidence type="ECO:0000256" key="1">
    <source>
        <dbReference type="SAM" id="Phobius"/>
    </source>
</evidence>